<comment type="caution">
    <text evidence="1">The sequence shown here is derived from an EMBL/GenBank/DDBJ whole genome shotgun (WGS) entry which is preliminary data.</text>
</comment>
<dbReference type="Proteomes" id="UP000827976">
    <property type="component" value="Chromosome 4"/>
</dbReference>
<protein>
    <submittedName>
        <fullName evidence="1">Nudix domain-containing protein</fullName>
    </submittedName>
</protein>
<sequence>MENIRIDMKTINIKKKLYIYSFIVWRYSTKYSRSMKHRSISGISPPSPIISSPDSNPLLLLAAAVAGAAATLSLFKPSHSCPLRRRRRRHRFILPMNPTANAPKPLTFSSPDSLSSWLRTRVPVAFLDSWGVSPGSKTIHNLFRELSLGESALVPQDHPAPPLRCVHVATVKIHNQRGAILVESHQLLSDGTVRTRGRPPSEKMLPGESVEEAAVRAVREEIGPMEVKIRPGTYEIKVEERVSASYPGLPARYVLHSVEAEIVGLPEEGEFSTDEAGEFEEEKTVSVKRHFWKWVDFDEALLDFGA</sequence>
<dbReference type="EMBL" id="CM037014">
    <property type="protein sequence ID" value="KAH7686966.1"/>
    <property type="molecule type" value="Genomic_DNA"/>
</dbReference>
<reference evidence="2" key="1">
    <citation type="journal article" date="2022" name="Nat. Commun.">
        <title>Chromosome evolution and the genetic basis of agronomically important traits in greater yam.</title>
        <authorList>
            <person name="Bredeson J.V."/>
            <person name="Lyons J.B."/>
            <person name="Oniyinde I.O."/>
            <person name="Okereke N.R."/>
            <person name="Kolade O."/>
            <person name="Nnabue I."/>
            <person name="Nwadili C.O."/>
            <person name="Hribova E."/>
            <person name="Parker M."/>
            <person name="Nwogha J."/>
            <person name="Shu S."/>
            <person name="Carlson J."/>
            <person name="Kariba R."/>
            <person name="Muthemba S."/>
            <person name="Knop K."/>
            <person name="Barton G.J."/>
            <person name="Sherwood A.V."/>
            <person name="Lopez-Montes A."/>
            <person name="Asiedu R."/>
            <person name="Jamnadass R."/>
            <person name="Muchugi A."/>
            <person name="Goodstein D."/>
            <person name="Egesi C.N."/>
            <person name="Featherston J."/>
            <person name="Asfaw A."/>
            <person name="Simpson G.G."/>
            <person name="Dolezel J."/>
            <person name="Hendre P.S."/>
            <person name="Van Deynze A."/>
            <person name="Kumar P.L."/>
            <person name="Obidiegwu J.E."/>
            <person name="Bhattacharjee R."/>
            <person name="Rokhsar D.S."/>
        </authorList>
    </citation>
    <scope>NUCLEOTIDE SEQUENCE [LARGE SCALE GENOMIC DNA]</scope>
    <source>
        <strain evidence="2">cv. TDa95/00328</strain>
    </source>
</reference>
<evidence type="ECO:0000313" key="1">
    <source>
        <dbReference type="EMBL" id="KAH7686966.1"/>
    </source>
</evidence>
<evidence type="ECO:0000313" key="2">
    <source>
        <dbReference type="Proteomes" id="UP000827976"/>
    </source>
</evidence>
<gene>
    <name evidence="1" type="ORF">IHE45_04G138700</name>
</gene>
<organism evidence="1 2">
    <name type="scientific">Dioscorea alata</name>
    <name type="common">Purple yam</name>
    <dbReference type="NCBI Taxonomy" id="55571"/>
    <lineage>
        <taxon>Eukaryota</taxon>
        <taxon>Viridiplantae</taxon>
        <taxon>Streptophyta</taxon>
        <taxon>Embryophyta</taxon>
        <taxon>Tracheophyta</taxon>
        <taxon>Spermatophyta</taxon>
        <taxon>Magnoliopsida</taxon>
        <taxon>Liliopsida</taxon>
        <taxon>Dioscoreales</taxon>
        <taxon>Dioscoreaceae</taxon>
        <taxon>Dioscorea</taxon>
    </lineage>
</organism>
<name>A0ACB7WFV2_DIOAL</name>
<accession>A0ACB7WFV2</accession>
<proteinExistence type="predicted"/>
<keyword evidence="2" id="KW-1185">Reference proteome</keyword>